<comment type="caution">
    <text evidence="1">The sequence shown here is derived from an EMBL/GenBank/DDBJ whole genome shotgun (WGS) entry which is preliminary data.</text>
</comment>
<evidence type="ECO:0000313" key="2">
    <source>
        <dbReference type="Proteomes" id="UP001560267"/>
    </source>
</evidence>
<accession>A0ABV3Y2D7</accession>
<evidence type="ECO:0000313" key="1">
    <source>
        <dbReference type="EMBL" id="MEX6428668.1"/>
    </source>
</evidence>
<protein>
    <submittedName>
        <fullName evidence="1">Uncharacterized protein</fullName>
    </submittedName>
</protein>
<keyword evidence="2" id="KW-1185">Reference proteome</keyword>
<dbReference type="EMBL" id="JBFSHR010000005">
    <property type="protein sequence ID" value="MEX6428668.1"/>
    <property type="molecule type" value="Genomic_DNA"/>
</dbReference>
<organism evidence="1 2">
    <name type="scientific">Ferrimicrobium acidiphilum</name>
    <dbReference type="NCBI Taxonomy" id="121039"/>
    <lineage>
        <taxon>Bacteria</taxon>
        <taxon>Bacillati</taxon>
        <taxon>Actinomycetota</taxon>
        <taxon>Acidimicrobiia</taxon>
        <taxon>Acidimicrobiales</taxon>
        <taxon>Acidimicrobiaceae</taxon>
        <taxon>Ferrimicrobium</taxon>
    </lineage>
</organism>
<gene>
    <name evidence="1" type="ORF">AB6A68_02290</name>
</gene>
<dbReference type="Proteomes" id="UP001560267">
    <property type="component" value="Unassembled WGS sequence"/>
</dbReference>
<name>A0ABV3Y2D7_9ACTN</name>
<dbReference type="RefSeq" id="WP_369084161.1">
    <property type="nucleotide sequence ID" value="NZ_JBFSHR010000005.1"/>
</dbReference>
<sequence>MIIAPSDRSSPLHLRHYGLLQCGVGEKAWPPERWIRSAPATVTTRSGSFASCPGRRGVEALCRLTAEFDSVAEPLLTLERRRSRDLCVTRPAIEGQPLEVQELFA</sequence>
<proteinExistence type="predicted"/>
<reference evidence="1 2" key="1">
    <citation type="submission" date="2024-07" db="EMBL/GenBank/DDBJ databases">
        <title>Draft Genome Sequence of Ferrimicrobium acidiphilum Strain YE2023, Isolated from a Pulp of Bioleach Reactor.</title>
        <authorList>
            <person name="Elkina Y.A."/>
            <person name="Bulaeva A.G."/>
            <person name="Beletsky A.V."/>
            <person name="Mardanov A.V."/>
        </authorList>
    </citation>
    <scope>NUCLEOTIDE SEQUENCE [LARGE SCALE GENOMIC DNA]</scope>
    <source>
        <strain evidence="1 2">YE2023</strain>
    </source>
</reference>